<dbReference type="PROSITE" id="PS50977">
    <property type="entry name" value="HTH_TETR_2"/>
    <property type="match status" value="1"/>
</dbReference>
<evidence type="ECO:0000313" key="4">
    <source>
        <dbReference type="EMBL" id="TGB43543.1"/>
    </source>
</evidence>
<evidence type="ECO:0000256" key="2">
    <source>
        <dbReference type="ARBA" id="ARBA00023125"/>
    </source>
</evidence>
<dbReference type="InterPro" id="IPR001647">
    <property type="entry name" value="HTH_TetR"/>
</dbReference>
<accession>A0A4Z0HTM5</accession>
<keyword evidence="1" id="KW-0805">Transcription regulation</keyword>
<dbReference type="RefSeq" id="WP_135360172.1">
    <property type="nucleotide sequence ID" value="NZ_JBLVUM010000002.1"/>
</dbReference>
<dbReference type="SUPFAM" id="SSF48498">
    <property type="entry name" value="Tetracyclin repressor-like, C-terminal domain"/>
    <property type="match status" value="1"/>
</dbReference>
<dbReference type="AlphaFoldDB" id="A0A4Z0HTM5"/>
<dbReference type="Proteomes" id="UP000297792">
    <property type="component" value="Unassembled WGS sequence"/>
</dbReference>
<dbReference type="GO" id="GO:0000976">
    <property type="term" value="F:transcription cis-regulatory region binding"/>
    <property type="evidence" value="ECO:0007669"/>
    <property type="project" value="TreeGrafter"/>
</dbReference>
<comment type="caution">
    <text evidence="4">The sequence shown here is derived from an EMBL/GenBank/DDBJ whole genome shotgun (WGS) entry which is preliminary data.</text>
</comment>
<keyword evidence="3" id="KW-0804">Transcription</keyword>
<name>A0A4Z0HTM5_MYCPR</name>
<dbReference type="InterPro" id="IPR050109">
    <property type="entry name" value="HTH-type_TetR-like_transc_reg"/>
</dbReference>
<dbReference type="GO" id="GO:0003700">
    <property type="term" value="F:DNA-binding transcription factor activity"/>
    <property type="evidence" value="ECO:0007669"/>
    <property type="project" value="TreeGrafter"/>
</dbReference>
<evidence type="ECO:0000256" key="3">
    <source>
        <dbReference type="ARBA" id="ARBA00023163"/>
    </source>
</evidence>
<reference evidence="4 5" key="1">
    <citation type="submission" date="2018-12" db="EMBL/GenBank/DDBJ databases">
        <title>Draft genome sequences of Mycolicibacterium peregrinum isolated from a pig with lymphadenitis and from soil on the same Japanese pig farm.</title>
        <authorList>
            <person name="Komatsu T."/>
            <person name="Ohya K."/>
            <person name="Sawai K."/>
            <person name="Odoi J.O."/>
            <person name="Otsu K."/>
            <person name="Ota A."/>
            <person name="Ito T."/>
            <person name="Kawai M."/>
            <person name="Maruyama F."/>
        </authorList>
    </citation>
    <scope>NUCLEOTIDE SEQUENCE [LARGE SCALE GENOMIC DNA]</scope>
    <source>
        <strain evidence="4 5">138</strain>
    </source>
</reference>
<dbReference type="PANTHER" id="PTHR30055">
    <property type="entry name" value="HTH-TYPE TRANSCRIPTIONAL REGULATOR RUTR"/>
    <property type="match status" value="1"/>
</dbReference>
<organism evidence="4 5">
    <name type="scientific">Mycolicibacterium peregrinum</name>
    <name type="common">Mycobacterium peregrinum</name>
    <dbReference type="NCBI Taxonomy" id="43304"/>
    <lineage>
        <taxon>Bacteria</taxon>
        <taxon>Bacillati</taxon>
        <taxon>Actinomycetota</taxon>
        <taxon>Actinomycetes</taxon>
        <taxon>Mycobacteriales</taxon>
        <taxon>Mycobacteriaceae</taxon>
        <taxon>Mycolicibacterium</taxon>
    </lineage>
</organism>
<dbReference type="EMBL" id="RWKA01000005">
    <property type="protein sequence ID" value="TGB43543.1"/>
    <property type="molecule type" value="Genomic_DNA"/>
</dbReference>
<protein>
    <submittedName>
        <fullName evidence="4">TetR/AcrR family transcriptional regulator</fullName>
    </submittedName>
</protein>
<dbReference type="Pfam" id="PF02909">
    <property type="entry name" value="TetR_C_1"/>
    <property type="match status" value="1"/>
</dbReference>
<dbReference type="InterPro" id="IPR004111">
    <property type="entry name" value="Repressor_TetR_C"/>
</dbReference>
<dbReference type="SUPFAM" id="SSF46689">
    <property type="entry name" value="Homeodomain-like"/>
    <property type="match status" value="1"/>
</dbReference>
<keyword evidence="5" id="KW-1185">Reference proteome</keyword>
<evidence type="ECO:0000313" key="5">
    <source>
        <dbReference type="Proteomes" id="UP000297792"/>
    </source>
</evidence>
<keyword evidence="2" id="KW-0238">DNA-binding</keyword>
<proteinExistence type="predicted"/>
<dbReference type="Pfam" id="PF00440">
    <property type="entry name" value="TetR_N"/>
    <property type="match status" value="1"/>
</dbReference>
<sequence length="255" mass="27742">MTAPPGGPPATGARNIESNGEGVPITRAAVLASALEIIDRDGVDRLSMRRLGEALGRDPMALYRHVPNKAAVLDGVVEMVFEQLSLDTTTPDWAAALRKLGHEFRDLARAHPNVVPLLVTRPLATPLGMRPPGILRHLEEILTLLIGAGFTGEDALHVYRALFGFLYGHVLTELQEIVERPEETDHVLRLGLHRLPIDQFGHLRELAPIWATYDGLAELDRGLDILLSGLAARLSVPGAAPAHTAEPPQDNHERT</sequence>
<gene>
    <name evidence="4" type="ORF">EJD98_10925</name>
</gene>
<dbReference type="Gene3D" id="1.10.10.60">
    <property type="entry name" value="Homeodomain-like"/>
    <property type="match status" value="1"/>
</dbReference>
<dbReference type="InterPro" id="IPR036271">
    <property type="entry name" value="Tet_transcr_reg_TetR-rel_C_sf"/>
</dbReference>
<dbReference type="InterPro" id="IPR009057">
    <property type="entry name" value="Homeodomain-like_sf"/>
</dbReference>
<dbReference type="PANTHER" id="PTHR30055:SF151">
    <property type="entry name" value="TRANSCRIPTIONAL REGULATORY PROTEIN"/>
    <property type="match status" value="1"/>
</dbReference>
<evidence type="ECO:0000256" key="1">
    <source>
        <dbReference type="ARBA" id="ARBA00023015"/>
    </source>
</evidence>
<dbReference type="Gene3D" id="1.10.357.10">
    <property type="entry name" value="Tetracycline Repressor, domain 2"/>
    <property type="match status" value="1"/>
</dbReference>
<dbReference type="GO" id="GO:0045892">
    <property type="term" value="P:negative regulation of DNA-templated transcription"/>
    <property type="evidence" value="ECO:0007669"/>
    <property type="project" value="InterPro"/>
</dbReference>